<feature type="compositionally biased region" description="Polar residues" evidence="5">
    <location>
        <begin position="148"/>
        <end position="162"/>
    </location>
</feature>
<feature type="compositionally biased region" description="Polar residues" evidence="5">
    <location>
        <begin position="392"/>
        <end position="406"/>
    </location>
</feature>
<proteinExistence type="predicted"/>
<reference evidence="7 8" key="1">
    <citation type="journal article" date="2012" name="Science">
        <title>The Paleozoic origin of enzymatic lignin decomposition reconstructed from 31 fungal genomes.</title>
        <authorList>
            <person name="Floudas D."/>
            <person name="Binder M."/>
            <person name="Riley R."/>
            <person name="Barry K."/>
            <person name="Blanchette R.A."/>
            <person name="Henrissat B."/>
            <person name="Martinez A.T."/>
            <person name="Otillar R."/>
            <person name="Spatafora J.W."/>
            <person name="Yadav J.S."/>
            <person name="Aerts A."/>
            <person name="Benoit I."/>
            <person name="Boyd A."/>
            <person name="Carlson A."/>
            <person name="Copeland A."/>
            <person name="Coutinho P.M."/>
            <person name="de Vries R.P."/>
            <person name="Ferreira P."/>
            <person name="Findley K."/>
            <person name="Foster B."/>
            <person name="Gaskell J."/>
            <person name="Glotzer D."/>
            <person name="Gorecki P."/>
            <person name="Heitman J."/>
            <person name="Hesse C."/>
            <person name="Hori C."/>
            <person name="Igarashi K."/>
            <person name="Jurgens J.A."/>
            <person name="Kallen N."/>
            <person name="Kersten P."/>
            <person name="Kohler A."/>
            <person name="Kuees U."/>
            <person name="Kumar T.K.A."/>
            <person name="Kuo A."/>
            <person name="LaButti K."/>
            <person name="Larrondo L.F."/>
            <person name="Lindquist E."/>
            <person name="Ling A."/>
            <person name="Lombard V."/>
            <person name="Lucas S."/>
            <person name="Lundell T."/>
            <person name="Martin R."/>
            <person name="McLaughlin D.J."/>
            <person name="Morgenstern I."/>
            <person name="Morin E."/>
            <person name="Murat C."/>
            <person name="Nagy L.G."/>
            <person name="Nolan M."/>
            <person name="Ohm R.A."/>
            <person name="Patyshakuliyeva A."/>
            <person name="Rokas A."/>
            <person name="Ruiz-Duenas F.J."/>
            <person name="Sabat G."/>
            <person name="Salamov A."/>
            <person name="Samejima M."/>
            <person name="Schmutz J."/>
            <person name="Slot J.C."/>
            <person name="St John F."/>
            <person name="Stenlid J."/>
            <person name="Sun H."/>
            <person name="Sun S."/>
            <person name="Syed K."/>
            <person name="Tsang A."/>
            <person name="Wiebenga A."/>
            <person name="Young D."/>
            <person name="Pisabarro A."/>
            <person name="Eastwood D.C."/>
            <person name="Martin F."/>
            <person name="Cullen D."/>
            <person name="Grigoriev I.V."/>
            <person name="Hibbett D.S."/>
        </authorList>
    </citation>
    <scope>NUCLEOTIDE SEQUENCE [LARGE SCALE GENOMIC DNA]</scope>
    <source>
        <strain evidence="7 8">DJM-731 SS1</strain>
    </source>
</reference>
<feature type="compositionally biased region" description="Low complexity" evidence="5">
    <location>
        <begin position="1"/>
        <end position="20"/>
    </location>
</feature>
<dbReference type="PANTHER" id="PTHR46651:SF1">
    <property type="entry name" value="SMALL MUTS RELATED FAMILY PROTEIN"/>
    <property type="match status" value="1"/>
</dbReference>
<dbReference type="STRING" id="1858805.M5FYJ5"/>
<evidence type="ECO:0000256" key="4">
    <source>
        <dbReference type="PROSITE-ProRule" id="PRU00723"/>
    </source>
</evidence>
<dbReference type="InterPro" id="IPR036855">
    <property type="entry name" value="Znf_CCCH_sf"/>
</dbReference>
<keyword evidence="1 4" id="KW-0479">Metal-binding</keyword>
<sequence length="1043" mass="111701">MSTDLSTSPPATLSSTLAPAISTPSANPKYPHTRALLASLARQYRAPDDLGSSPVGLGPSIGSDGESEGEGRDPISSLGGNEFIRRVVGLIRDEDEPELRKKLKESFGAEGSEFEANLDAHVIELMHKHHSDLMGMPFSVLTPIKRPQNLSRPSSRASQNSYRRPETPTLLGQSGRTGSFGARNRPHTPVSASRLTSVLIQAHANSALSGEESDGGGPLSSIYGAGSTFSDSPTPSPRLGSVRMPAARPLLPTSLSSSDLASAGMPSPTGSPRYLNAKALEFRPGSGRPLSAMSGSFNASGVSATHGRESPGDNLWTHNSNDAGMLTPSFSSKLAIAAPLLPEYTRESPVPSPLAASFRAAGKGVLSVHGEEDDDDDDSRPGTPASHDATPVKSNTAAGTPTNTASGVKPIRMRPRSDTLDDEEFSPFYMAAKDQASKAGLLSVPYGCSPYDVESGGSSASASSPGHSFDVPGPMNMLGVTQRNPYASTTEDDMGMLASQFGRMDMLPDDNSPPSDDDILHMPNHYLLGGLDEDGYPLPGPYGQYGQGEDGMGMTPMEMLIQMFGSSASPQDLEQALQESGYDFEGAIAWLVDRQNGGTGIPGPHNGNGAHHVQPRAHPHGGGRVLVMPREDYSRMANGDRGSPRYGMMGPGGRPQGVPNRVCRYFLQGECRRADCRFSHDIERALCRFWLRGQCAKGEQCEFVHEIPPGWDQAQVQAVIAANRASASNSRPQTPQGGEDFPQLGRRGPYPFGPARAGFDPSRTRFANAVKTSATPRGYGPHIAVTGRQFMVNPQSRGPVDFPQQSIYDRMPQPRPSTRIRLRPPSLLPPLPTGASVSALYMQYRSRAHQLAANRNANLTKAANAWRSNDGAAAKSFSRAAADLNARMQAELAHSARLLVKERARIAQDAVRARETWAADDAADRTSRGKPCGNALGVVLGVAREGAPTPEERMECVLDLHALHANEGQEILDEFLTSLEHENYHGLAYIVIGEERHTGTNDPARGTSKLRLASGIKDYLHQFAYAWQERDGVIWVDPLTHGE</sequence>
<dbReference type="InterPro" id="IPR000571">
    <property type="entry name" value="Znf_CCCH"/>
</dbReference>
<dbReference type="EMBL" id="JH795883">
    <property type="protein sequence ID" value="EJT96587.1"/>
    <property type="molecule type" value="Genomic_DNA"/>
</dbReference>
<dbReference type="Gene3D" id="4.10.1000.10">
    <property type="entry name" value="Zinc finger, CCCH-type"/>
    <property type="match status" value="1"/>
</dbReference>
<dbReference type="SUPFAM" id="SSF90229">
    <property type="entry name" value="CCCH zinc finger"/>
    <property type="match status" value="1"/>
</dbReference>
<feature type="domain" description="C3H1-type" evidence="6">
    <location>
        <begin position="657"/>
        <end position="680"/>
    </location>
</feature>
<dbReference type="GO" id="GO:0008270">
    <property type="term" value="F:zinc ion binding"/>
    <property type="evidence" value="ECO:0007669"/>
    <property type="project" value="UniProtKB-KW"/>
</dbReference>
<feature type="region of interest" description="Disordered" evidence="5">
    <location>
        <begin position="145"/>
        <end position="190"/>
    </location>
</feature>
<feature type="compositionally biased region" description="Low complexity" evidence="5">
    <location>
        <begin position="816"/>
        <end position="825"/>
    </location>
</feature>
<feature type="region of interest" description="Disordered" evidence="5">
    <location>
        <begin position="207"/>
        <end position="274"/>
    </location>
</feature>
<gene>
    <name evidence="7" type="ORF">DACRYDRAFT_102845</name>
</gene>
<dbReference type="GeneID" id="63682739"/>
<feature type="domain" description="C3H1-type" evidence="6">
    <location>
        <begin position="681"/>
        <end position="708"/>
    </location>
</feature>
<evidence type="ECO:0000256" key="5">
    <source>
        <dbReference type="SAM" id="MobiDB-lite"/>
    </source>
</evidence>
<accession>M5FYJ5</accession>
<dbReference type="CDD" id="cd14279">
    <property type="entry name" value="CUE"/>
    <property type="match status" value="1"/>
</dbReference>
<dbReference type="OMA" id="YMAYRSR"/>
<evidence type="ECO:0000256" key="3">
    <source>
        <dbReference type="ARBA" id="ARBA00022833"/>
    </source>
</evidence>
<dbReference type="Pfam" id="PF08590">
    <property type="entry name" value="DUF1771"/>
    <property type="match status" value="1"/>
</dbReference>
<protein>
    <recommendedName>
        <fullName evidence="6">C3H1-type domain-containing protein</fullName>
    </recommendedName>
</protein>
<dbReference type="InterPro" id="IPR053242">
    <property type="entry name" value="PAM2-like_domain"/>
</dbReference>
<organism evidence="7 8">
    <name type="scientific">Dacryopinax primogenitus (strain DJM 731)</name>
    <name type="common">Brown rot fungus</name>
    <dbReference type="NCBI Taxonomy" id="1858805"/>
    <lineage>
        <taxon>Eukaryota</taxon>
        <taxon>Fungi</taxon>
        <taxon>Dikarya</taxon>
        <taxon>Basidiomycota</taxon>
        <taxon>Agaricomycotina</taxon>
        <taxon>Dacrymycetes</taxon>
        <taxon>Dacrymycetales</taxon>
        <taxon>Dacrymycetaceae</taxon>
        <taxon>Dacryopinax</taxon>
    </lineage>
</organism>
<feature type="region of interest" description="Disordered" evidence="5">
    <location>
        <begin position="299"/>
        <end position="320"/>
    </location>
</feature>
<dbReference type="Gene3D" id="3.30.1370.110">
    <property type="match status" value="1"/>
</dbReference>
<keyword evidence="2 4" id="KW-0863">Zinc-finger</keyword>
<feature type="region of interest" description="Disordered" evidence="5">
    <location>
        <begin position="367"/>
        <end position="420"/>
    </location>
</feature>
<feature type="zinc finger region" description="C3H1-type" evidence="4">
    <location>
        <begin position="681"/>
        <end position="708"/>
    </location>
</feature>
<feature type="region of interest" description="Disordered" evidence="5">
    <location>
        <begin position="47"/>
        <end position="79"/>
    </location>
</feature>
<dbReference type="SMART" id="SM01162">
    <property type="entry name" value="DUF1771"/>
    <property type="match status" value="1"/>
</dbReference>
<feature type="region of interest" description="Disordered" evidence="5">
    <location>
        <begin position="1"/>
        <end position="30"/>
    </location>
</feature>
<evidence type="ECO:0000313" key="7">
    <source>
        <dbReference type="EMBL" id="EJT96587.1"/>
    </source>
</evidence>
<dbReference type="Proteomes" id="UP000030653">
    <property type="component" value="Unassembled WGS sequence"/>
</dbReference>
<keyword evidence="8" id="KW-1185">Reference proteome</keyword>
<evidence type="ECO:0000256" key="1">
    <source>
        <dbReference type="ARBA" id="ARBA00022723"/>
    </source>
</evidence>
<dbReference type="InterPro" id="IPR036063">
    <property type="entry name" value="Smr_dom_sf"/>
</dbReference>
<dbReference type="Pfam" id="PF00642">
    <property type="entry name" value="zf-CCCH"/>
    <property type="match status" value="1"/>
</dbReference>
<dbReference type="OrthoDB" id="3247158at2759"/>
<name>M5FYJ5_DACPD</name>
<feature type="region of interest" description="Disordered" evidence="5">
    <location>
        <begin position="797"/>
        <end position="829"/>
    </location>
</feature>
<keyword evidence="3 4" id="KW-0862">Zinc</keyword>
<dbReference type="AlphaFoldDB" id="M5FYJ5"/>
<dbReference type="PROSITE" id="PS50103">
    <property type="entry name" value="ZF_C3H1"/>
    <property type="match status" value="2"/>
</dbReference>
<evidence type="ECO:0000313" key="8">
    <source>
        <dbReference type="Proteomes" id="UP000030653"/>
    </source>
</evidence>
<dbReference type="HOGENOM" id="CLU_014934_0_0_1"/>
<evidence type="ECO:0000259" key="6">
    <source>
        <dbReference type="PROSITE" id="PS50103"/>
    </source>
</evidence>
<feature type="region of interest" description="Disordered" evidence="5">
    <location>
        <begin position="725"/>
        <end position="744"/>
    </location>
</feature>
<feature type="compositionally biased region" description="Low complexity" evidence="5">
    <location>
        <begin position="245"/>
        <end position="263"/>
    </location>
</feature>
<dbReference type="SMART" id="SM00356">
    <property type="entry name" value="ZnF_C3H1"/>
    <property type="match status" value="2"/>
</dbReference>
<dbReference type="InterPro" id="IPR013899">
    <property type="entry name" value="DUF1771"/>
</dbReference>
<evidence type="ECO:0000256" key="2">
    <source>
        <dbReference type="ARBA" id="ARBA00022771"/>
    </source>
</evidence>
<dbReference type="Pfam" id="PF14608">
    <property type="entry name" value="zf-CCCH_2"/>
    <property type="match status" value="1"/>
</dbReference>
<dbReference type="RefSeq" id="XP_040623485.1">
    <property type="nucleotide sequence ID" value="XM_040767677.1"/>
</dbReference>
<feature type="zinc finger region" description="C3H1-type" evidence="4">
    <location>
        <begin position="657"/>
        <end position="680"/>
    </location>
</feature>
<dbReference type="PANTHER" id="PTHR46651">
    <property type="entry name" value="POLYADENYLATE-BINDING PROTEIN-INTERACTING PROTEIN 7"/>
    <property type="match status" value="1"/>
</dbReference>